<dbReference type="PANTHER" id="PTHR24149">
    <property type="entry name" value="ANKYRIN REPEAT DOMAIN-CONTAINING PROTEIN 12"/>
    <property type="match status" value="1"/>
</dbReference>
<name>A0ABN8RK09_9CNID</name>
<feature type="region of interest" description="Disordered" evidence="1">
    <location>
        <begin position="889"/>
        <end position="948"/>
    </location>
</feature>
<feature type="compositionally biased region" description="Basic and acidic residues" evidence="1">
    <location>
        <begin position="293"/>
        <end position="348"/>
    </location>
</feature>
<protein>
    <recommendedName>
        <fullName evidence="2">CHD subfamily II SANT-like domain-containing protein</fullName>
    </recommendedName>
</protein>
<keyword evidence="4" id="KW-1185">Reference proteome</keyword>
<feature type="compositionally biased region" description="Basic and acidic residues" evidence="1">
    <location>
        <begin position="163"/>
        <end position="284"/>
    </location>
</feature>
<dbReference type="Pfam" id="PF06461">
    <property type="entry name" value="CHDII_SANT-like"/>
    <property type="match status" value="1"/>
</dbReference>
<proteinExistence type="predicted"/>
<dbReference type="InterPro" id="IPR053210">
    <property type="entry name" value="ANKRD12"/>
</dbReference>
<feature type="compositionally biased region" description="Low complexity" evidence="1">
    <location>
        <begin position="896"/>
        <end position="912"/>
    </location>
</feature>
<accession>A0ABN8RK09</accession>
<dbReference type="InterPro" id="IPR009462">
    <property type="entry name" value="CHD_II_SANT-like"/>
</dbReference>
<feature type="region of interest" description="Disordered" evidence="1">
    <location>
        <begin position="136"/>
        <end position="478"/>
    </location>
</feature>
<dbReference type="PANTHER" id="PTHR24149:SF14">
    <property type="entry name" value="ANKYRIN REPEAT DOMAIN 12"/>
    <property type="match status" value="1"/>
</dbReference>
<feature type="domain" description="CHD subfamily II SANT-like" evidence="2">
    <location>
        <begin position="2"/>
        <end position="142"/>
    </location>
</feature>
<reference evidence="3 4" key="1">
    <citation type="submission" date="2022-05" db="EMBL/GenBank/DDBJ databases">
        <authorList>
            <consortium name="Genoscope - CEA"/>
            <person name="William W."/>
        </authorList>
    </citation>
    <scope>NUCLEOTIDE SEQUENCE [LARGE SCALE GENOMIC DNA]</scope>
</reference>
<feature type="region of interest" description="Disordered" evidence="1">
    <location>
        <begin position="674"/>
        <end position="693"/>
    </location>
</feature>
<evidence type="ECO:0000313" key="4">
    <source>
        <dbReference type="Proteomes" id="UP001159405"/>
    </source>
</evidence>
<dbReference type="Gene3D" id="1.10.10.60">
    <property type="entry name" value="Homeodomain-like"/>
    <property type="match status" value="1"/>
</dbReference>
<dbReference type="Proteomes" id="UP001159405">
    <property type="component" value="Unassembled WGS sequence"/>
</dbReference>
<organism evidence="3 4">
    <name type="scientific">Porites lobata</name>
    <dbReference type="NCBI Taxonomy" id="104759"/>
    <lineage>
        <taxon>Eukaryota</taxon>
        <taxon>Metazoa</taxon>
        <taxon>Cnidaria</taxon>
        <taxon>Anthozoa</taxon>
        <taxon>Hexacorallia</taxon>
        <taxon>Scleractinia</taxon>
        <taxon>Fungiina</taxon>
        <taxon>Poritidae</taxon>
        <taxon>Porites</taxon>
    </lineage>
</organism>
<gene>
    <name evidence="3" type="ORF">PLOB_00021999</name>
</gene>
<evidence type="ECO:0000259" key="2">
    <source>
        <dbReference type="SMART" id="SM01146"/>
    </source>
</evidence>
<dbReference type="InterPro" id="IPR012957">
    <property type="entry name" value="CHD_C2"/>
</dbReference>
<comment type="caution">
    <text evidence="3">The sequence shown here is derived from an EMBL/GenBank/DDBJ whole genome shotgun (WGS) entry which is preliminary data.</text>
</comment>
<feature type="compositionally biased region" description="Basic and acidic residues" evidence="1">
    <location>
        <begin position="935"/>
        <end position="948"/>
    </location>
</feature>
<dbReference type="Pfam" id="PF08074">
    <property type="entry name" value="CHDCT2"/>
    <property type="match status" value="1"/>
</dbReference>
<evidence type="ECO:0000313" key="3">
    <source>
        <dbReference type="EMBL" id="CAH3179581.1"/>
    </source>
</evidence>
<evidence type="ECO:0000256" key="1">
    <source>
        <dbReference type="SAM" id="MobiDB-lite"/>
    </source>
</evidence>
<dbReference type="EMBL" id="CALNXK010000259">
    <property type="protein sequence ID" value="CAH3179581.1"/>
    <property type="molecule type" value="Genomic_DNA"/>
</dbReference>
<feature type="compositionally biased region" description="Basic and acidic residues" evidence="1">
    <location>
        <begin position="360"/>
        <end position="444"/>
    </location>
</feature>
<sequence length="948" mass="103906">MAGRQRRGTRSATDREITPPMLAKVHGNLEVFGFNLRQRKSFLNAVMRYGLPSPEGSRRSQWFARDLRGKSEKAFQAYVAMFLRHLCEPGTDNKEMFNDGVPREGLQRTQVLTRIGIMSLIRKKVEEFAHINGWEACPDEEPSTEKPSSETSSRVSTPVTEIVDSKKVEQEPVKKEEKEATPEKKEEEQQKSEPMETDKDEGAKEKANEEDNDSAKQEKGEEAKPAADSEENKKEVTDEHKEDDSIKGENTDTDTKMDVDVPSEKEDPEKDSEGKENNDNKSDETEPMDVQETGEKSSEDGKDGEQKKPVFEAEEKDDDKTVDTADKKNDNSGKGEEKEEKETTKETESGESESVEQGDVIDKKENEGKKEADGKRDSDQTDKAPEEKSGESEKKEEELETDKTNDKPSEKIDSDQKEGKPAGDAVESDKKATDNTPEKTESPAKTEQAPIKTDPVAVPKQEKSTERSAGLSKPASAANEQQRFMFNIADGGFTELHTLWEVEEKRKCDDIWWRCHDYWLLAGVVHHGYGRWQDIANDRKFGVVNDPFKNVSLEYKNRFIARRFKLLEQALVIEEQLRRADTMKLRQDANHPAMALNARFAELECLAESHQHLSKESLAGNKPANAVLHKVLNQLEELLSDMKSDVNRLPSTLVRMPPVTARLNMSERGILSRLTKRGEGPPPNVTIPGNTIQPPPVPGMGSVTIQPKVQPLVLGGGTIMPPVQIKAGPLHYTTSSVYRAPPVTGSNATITVQPPPPTTLLLSASTSTSSQAKPGFVQNIPKPGSPMISHHVNSPTPTQYVTTLLTKPAVTAASAVPQTVSAPASSGAVLTPVINSVYSLSTGQTGTESPRSGTPPVIQGGIGKMLSKSATALVENQITSIIRSKASAMGLIKPDTSSGPSSPSETPAASPGQGQTTSQAPQEEPSQSHTVKTGDTTKDKDPDVICLD</sequence>
<feature type="compositionally biased region" description="Polar residues" evidence="1">
    <location>
        <begin position="913"/>
        <end position="931"/>
    </location>
</feature>
<dbReference type="SMART" id="SM01146">
    <property type="entry name" value="DUF1086"/>
    <property type="match status" value="1"/>
</dbReference>